<keyword evidence="7" id="KW-0472">Membrane</keyword>
<keyword evidence="5" id="KW-0963">Cytoplasm</keyword>
<dbReference type="GO" id="GO:0000407">
    <property type="term" value="C:phagophore assembly site"/>
    <property type="evidence" value="ECO:0007669"/>
    <property type="project" value="TreeGrafter"/>
</dbReference>
<feature type="compositionally biased region" description="Basic and acidic residues" evidence="8">
    <location>
        <begin position="12"/>
        <end position="21"/>
    </location>
</feature>
<dbReference type="InterPro" id="IPR001683">
    <property type="entry name" value="PX_dom"/>
</dbReference>
<evidence type="ECO:0000313" key="10">
    <source>
        <dbReference type="Proteomes" id="UP000887566"/>
    </source>
</evidence>
<feature type="compositionally biased region" description="Basic and acidic residues" evidence="8">
    <location>
        <begin position="34"/>
        <end position="44"/>
    </location>
</feature>
<feature type="compositionally biased region" description="Acidic residues" evidence="8">
    <location>
        <begin position="1"/>
        <end position="11"/>
    </location>
</feature>
<protein>
    <submittedName>
        <fullName evidence="11">PX domain-containing protein</fullName>
    </submittedName>
</protein>
<dbReference type="GO" id="GO:0016020">
    <property type="term" value="C:membrane"/>
    <property type="evidence" value="ECO:0007669"/>
    <property type="project" value="UniProtKB-SubCell"/>
</dbReference>
<dbReference type="GO" id="GO:0015031">
    <property type="term" value="P:protein transport"/>
    <property type="evidence" value="ECO:0007669"/>
    <property type="project" value="TreeGrafter"/>
</dbReference>
<dbReference type="InterPro" id="IPR036871">
    <property type="entry name" value="PX_dom_sf"/>
</dbReference>
<dbReference type="PANTHER" id="PTHR45949:SF2">
    <property type="entry name" value="SORTING NEXIN-4"/>
    <property type="match status" value="1"/>
</dbReference>
<feature type="domain" description="PX" evidence="9">
    <location>
        <begin position="154"/>
        <end position="274"/>
    </location>
</feature>
<proteinExistence type="inferred from homology"/>
<dbReference type="Proteomes" id="UP000887566">
    <property type="component" value="Unplaced"/>
</dbReference>
<evidence type="ECO:0000256" key="8">
    <source>
        <dbReference type="SAM" id="MobiDB-lite"/>
    </source>
</evidence>
<dbReference type="GO" id="GO:0061709">
    <property type="term" value="P:reticulophagy"/>
    <property type="evidence" value="ECO:0007669"/>
    <property type="project" value="TreeGrafter"/>
</dbReference>
<dbReference type="GO" id="GO:0032456">
    <property type="term" value="P:endocytic recycling"/>
    <property type="evidence" value="ECO:0007669"/>
    <property type="project" value="TreeGrafter"/>
</dbReference>
<sequence length="345" mass="39373">MMEPAVMEEESQEMRRGREDELSICDSVGKNRRSPADSRSRSLDDSDQQSARHIILVLIKLHDDHSLCPLSPLSPGIRSVSGYIENGGLLSPSGRLQSTSKSTASSTTSLCTDDSSYNVSMHNVMGYRERLPTKDLDRLILSDDVEPSEPSVSTDLEVRVDKPEKIMSTMDTYITFRVLTKTRRSDFMQSEYEVRRRYNDFVWLRQRLEQEYPMLLIPPLPEKHSVYSLDRFDPAFVKARCYLLHLFLVGLVVIPKLNRNEDLRLFLTADLQAWIMYRKSEHSTPRVTEALFAFATTRLLTSPDAEFQAYSAQCHELGQTVVAVEKLASKLNRTEQQEAQETAGL</sequence>
<evidence type="ECO:0000256" key="1">
    <source>
        <dbReference type="ARBA" id="ARBA00004170"/>
    </source>
</evidence>
<evidence type="ECO:0000256" key="4">
    <source>
        <dbReference type="ARBA" id="ARBA00022448"/>
    </source>
</evidence>
<comment type="similarity">
    <text evidence="3">Belongs to the sorting nexin family.</text>
</comment>
<keyword evidence="6" id="KW-0446">Lipid-binding</keyword>
<evidence type="ECO:0000259" key="9">
    <source>
        <dbReference type="PROSITE" id="PS50195"/>
    </source>
</evidence>
<dbReference type="PROSITE" id="PS50195">
    <property type="entry name" value="PX"/>
    <property type="match status" value="1"/>
</dbReference>
<dbReference type="GO" id="GO:0000422">
    <property type="term" value="P:autophagy of mitochondrion"/>
    <property type="evidence" value="ECO:0007669"/>
    <property type="project" value="TreeGrafter"/>
</dbReference>
<reference evidence="11" key="1">
    <citation type="submission" date="2022-11" db="UniProtKB">
        <authorList>
            <consortium name="WormBaseParasite"/>
        </authorList>
    </citation>
    <scope>IDENTIFICATION</scope>
</reference>
<evidence type="ECO:0000313" key="11">
    <source>
        <dbReference type="WBParaSite" id="PSAMB.scaffold510size48681.g6450.t1"/>
    </source>
</evidence>
<keyword evidence="10" id="KW-1185">Reference proteome</keyword>
<feature type="region of interest" description="Disordered" evidence="8">
    <location>
        <begin position="1"/>
        <end position="47"/>
    </location>
</feature>
<evidence type="ECO:0000256" key="7">
    <source>
        <dbReference type="ARBA" id="ARBA00023136"/>
    </source>
</evidence>
<dbReference type="GO" id="GO:0035091">
    <property type="term" value="F:phosphatidylinositol binding"/>
    <property type="evidence" value="ECO:0007669"/>
    <property type="project" value="InterPro"/>
</dbReference>
<evidence type="ECO:0000256" key="6">
    <source>
        <dbReference type="ARBA" id="ARBA00023121"/>
    </source>
</evidence>
<keyword evidence="4" id="KW-0813">Transport</keyword>
<organism evidence="10 11">
    <name type="scientific">Plectus sambesii</name>
    <dbReference type="NCBI Taxonomy" id="2011161"/>
    <lineage>
        <taxon>Eukaryota</taxon>
        <taxon>Metazoa</taxon>
        <taxon>Ecdysozoa</taxon>
        <taxon>Nematoda</taxon>
        <taxon>Chromadorea</taxon>
        <taxon>Plectida</taxon>
        <taxon>Plectina</taxon>
        <taxon>Plectoidea</taxon>
        <taxon>Plectidae</taxon>
        <taxon>Plectus</taxon>
    </lineage>
</organism>
<dbReference type="PANTHER" id="PTHR45949">
    <property type="entry name" value="SORTING NEXIN-4"/>
    <property type="match status" value="1"/>
</dbReference>
<dbReference type="AlphaFoldDB" id="A0A914WTV3"/>
<dbReference type="WBParaSite" id="PSAMB.scaffold510size48681.g6450.t1">
    <property type="protein sequence ID" value="PSAMB.scaffold510size48681.g6450.t1"/>
    <property type="gene ID" value="PSAMB.scaffold510size48681.g6450"/>
</dbReference>
<evidence type="ECO:0000256" key="5">
    <source>
        <dbReference type="ARBA" id="ARBA00022490"/>
    </source>
</evidence>
<evidence type="ECO:0000256" key="2">
    <source>
        <dbReference type="ARBA" id="ARBA00004496"/>
    </source>
</evidence>
<dbReference type="SMART" id="SM00312">
    <property type="entry name" value="PX"/>
    <property type="match status" value="1"/>
</dbReference>
<name>A0A914WTV3_9BILA</name>
<accession>A0A914WTV3</accession>
<dbReference type="Pfam" id="PF00787">
    <property type="entry name" value="PX"/>
    <property type="match status" value="1"/>
</dbReference>
<comment type="subcellular location">
    <subcellularLocation>
        <location evidence="2">Cytoplasm</location>
    </subcellularLocation>
    <subcellularLocation>
        <location evidence="1">Membrane</location>
        <topology evidence="1">Peripheral membrane protein</topology>
    </subcellularLocation>
</comment>
<dbReference type="GO" id="GO:0005769">
    <property type="term" value="C:early endosome"/>
    <property type="evidence" value="ECO:0007669"/>
    <property type="project" value="TreeGrafter"/>
</dbReference>
<dbReference type="SUPFAM" id="SSF64268">
    <property type="entry name" value="PX domain"/>
    <property type="match status" value="1"/>
</dbReference>
<dbReference type="GO" id="GO:0034727">
    <property type="term" value="P:piecemeal microautophagy of the nucleus"/>
    <property type="evidence" value="ECO:0007669"/>
    <property type="project" value="TreeGrafter"/>
</dbReference>
<evidence type="ECO:0000256" key="3">
    <source>
        <dbReference type="ARBA" id="ARBA00010883"/>
    </source>
</evidence>
<dbReference type="Gene3D" id="3.30.1520.10">
    <property type="entry name" value="Phox-like domain"/>
    <property type="match status" value="1"/>
</dbReference>